<dbReference type="Pfam" id="PF16925">
    <property type="entry name" value="TetR_C_13"/>
    <property type="match status" value="1"/>
</dbReference>
<gene>
    <name evidence="4" type="ORF">BES34_021325</name>
</gene>
<evidence type="ECO:0000256" key="2">
    <source>
        <dbReference type="ARBA" id="ARBA00023163"/>
    </source>
</evidence>
<keyword evidence="5" id="KW-1185">Reference proteome</keyword>
<protein>
    <submittedName>
        <fullName evidence="4">TetR/AcrR family transcriptional regulator</fullName>
    </submittedName>
</protein>
<evidence type="ECO:0000259" key="3">
    <source>
        <dbReference type="Pfam" id="PF16925"/>
    </source>
</evidence>
<dbReference type="InterPro" id="IPR011075">
    <property type="entry name" value="TetR_C"/>
</dbReference>
<name>A0ABX4YCK8_9LEPT</name>
<dbReference type="SUPFAM" id="SSF48498">
    <property type="entry name" value="Tetracyclin repressor-like, C-terminal domain"/>
    <property type="match status" value="1"/>
</dbReference>
<keyword evidence="1" id="KW-0805">Transcription regulation</keyword>
<reference evidence="4" key="1">
    <citation type="submission" date="2018-01" db="EMBL/GenBank/DDBJ databases">
        <title>Genomic characterization of Leptospira inadai serogroup Lyme isolated from captured rat in Brazil and comparative analysis with human reference strain.</title>
        <authorList>
            <person name="Moreno L.Z."/>
            <person name="Loureiro A.P."/>
            <person name="Miraglia F."/>
            <person name="Kremer F.S."/>
            <person name="Eslabao M.R."/>
            <person name="Dellagostin O.A."/>
            <person name="Lilenbaum W."/>
            <person name="Moreno A.M."/>
        </authorList>
    </citation>
    <scope>NUCLEOTIDE SEQUENCE [LARGE SCALE GENOMIC DNA]</scope>
    <source>
        <strain evidence="4">M34/99</strain>
    </source>
</reference>
<dbReference type="Gene3D" id="1.10.357.10">
    <property type="entry name" value="Tetracycline Repressor, domain 2"/>
    <property type="match status" value="1"/>
</dbReference>
<evidence type="ECO:0000313" key="5">
    <source>
        <dbReference type="Proteomes" id="UP000094669"/>
    </source>
</evidence>
<dbReference type="RefSeq" id="WP_010412931.1">
    <property type="nucleotide sequence ID" value="NZ_MCRM02000044.1"/>
</dbReference>
<dbReference type="InterPro" id="IPR009057">
    <property type="entry name" value="Homeodomain-like_sf"/>
</dbReference>
<dbReference type="Gene3D" id="1.10.10.60">
    <property type="entry name" value="Homeodomain-like"/>
    <property type="match status" value="1"/>
</dbReference>
<dbReference type="SUPFAM" id="SSF46689">
    <property type="entry name" value="Homeodomain-like"/>
    <property type="match status" value="1"/>
</dbReference>
<evidence type="ECO:0000313" key="4">
    <source>
        <dbReference type="EMBL" id="PNV71521.1"/>
    </source>
</evidence>
<dbReference type="PANTHER" id="PTHR47506">
    <property type="entry name" value="TRANSCRIPTIONAL REGULATORY PROTEIN"/>
    <property type="match status" value="1"/>
</dbReference>
<accession>A0ABX4YCK8</accession>
<dbReference type="EMBL" id="MCRM02000044">
    <property type="protein sequence ID" value="PNV71521.1"/>
    <property type="molecule type" value="Genomic_DNA"/>
</dbReference>
<keyword evidence="2" id="KW-0804">Transcription</keyword>
<proteinExistence type="predicted"/>
<dbReference type="PANTHER" id="PTHR47506:SF6">
    <property type="entry name" value="HTH-TYPE TRANSCRIPTIONAL REPRESSOR NEMR"/>
    <property type="match status" value="1"/>
</dbReference>
<evidence type="ECO:0000256" key="1">
    <source>
        <dbReference type="ARBA" id="ARBA00023015"/>
    </source>
</evidence>
<feature type="domain" description="Tetracyclin repressor-like C-terminal" evidence="3">
    <location>
        <begin position="78"/>
        <end position="179"/>
    </location>
</feature>
<organism evidence="4 5">
    <name type="scientific">Leptospira inadai serovar Lyme</name>
    <dbReference type="NCBI Taxonomy" id="293084"/>
    <lineage>
        <taxon>Bacteria</taxon>
        <taxon>Pseudomonadati</taxon>
        <taxon>Spirochaetota</taxon>
        <taxon>Spirochaetia</taxon>
        <taxon>Leptospirales</taxon>
        <taxon>Leptospiraceae</taxon>
        <taxon>Leptospira</taxon>
    </lineage>
</organism>
<dbReference type="Proteomes" id="UP000094669">
    <property type="component" value="Unassembled WGS sequence"/>
</dbReference>
<dbReference type="InterPro" id="IPR036271">
    <property type="entry name" value="Tet_transcr_reg_TetR-rel_C_sf"/>
</dbReference>
<sequence length="198" mass="22156">MEKNETQREILQLAADYASLHGLNDLTIGKLAAAARMSKAGLHGSVGSKLDLQMSTIQFAAEIFTREVIQPIANIDSGYKRVIAFCENWLSYVDRKVFPGGCFFGRVSFEGASLPEKIDAEIKRSIRTFQQFLKRELKKSKLSPVKSSELSDQLLALVISYNWAVHALGQPSAANHVRTLLFQKLEDLKDLDRMPGRK</sequence>
<comment type="caution">
    <text evidence="4">The sequence shown here is derived from an EMBL/GenBank/DDBJ whole genome shotgun (WGS) entry which is preliminary data.</text>
</comment>